<proteinExistence type="predicted"/>
<gene>
    <name evidence="2" type="ORF">ACFPQ5_01400</name>
</gene>
<dbReference type="Proteomes" id="UP001596101">
    <property type="component" value="Unassembled WGS sequence"/>
</dbReference>
<evidence type="ECO:0008006" key="4">
    <source>
        <dbReference type="Google" id="ProtNLM"/>
    </source>
</evidence>
<feature type="signal peptide" evidence="1">
    <location>
        <begin position="1"/>
        <end position="26"/>
    </location>
</feature>
<evidence type="ECO:0000313" key="2">
    <source>
        <dbReference type="EMBL" id="MFC5476827.1"/>
    </source>
</evidence>
<feature type="chain" id="PRO_5047185989" description="Ig-like domain-containing protein" evidence="1">
    <location>
        <begin position="27"/>
        <end position="139"/>
    </location>
</feature>
<keyword evidence="1" id="KW-0732">Signal</keyword>
<dbReference type="PROSITE" id="PS51257">
    <property type="entry name" value="PROKAR_LIPOPROTEIN"/>
    <property type="match status" value="1"/>
</dbReference>
<evidence type="ECO:0000313" key="3">
    <source>
        <dbReference type="Proteomes" id="UP001596101"/>
    </source>
</evidence>
<dbReference type="EMBL" id="JBHSMR010000001">
    <property type="protein sequence ID" value="MFC5476827.1"/>
    <property type="molecule type" value="Genomic_DNA"/>
</dbReference>
<accession>A0ABW0MIN5</accession>
<keyword evidence="3" id="KW-1185">Reference proteome</keyword>
<comment type="caution">
    <text evidence="2">The sequence shown here is derived from an EMBL/GenBank/DDBJ whole genome shotgun (WGS) entry which is preliminary data.</text>
</comment>
<evidence type="ECO:0000256" key="1">
    <source>
        <dbReference type="SAM" id="SignalP"/>
    </source>
</evidence>
<protein>
    <recommendedName>
        <fullName evidence="4">Ig-like domain-containing protein</fullName>
    </recommendedName>
</protein>
<name>A0ABW0MIN5_9BURK</name>
<reference evidence="3" key="1">
    <citation type="journal article" date="2019" name="Int. J. Syst. Evol. Microbiol.">
        <title>The Global Catalogue of Microorganisms (GCM) 10K type strain sequencing project: providing services to taxonomists for standard genome sequencing and annotation.</title>
        <authorList>
            <consortium name="The Broad Institute Genomics Platform"/>
            <consortium name="The Broad Institute Genome Sequencing Center for Infectious Disease"/>
            <person name="Wu L."/>
            <person name="Ma J."/>
        </authorList>
    </citation>
    <scope>NUCLEOTIDE SEQUENCE [LARGE SCALE GENOMIC DNA]</scope>
    <source>
        <strain evidence="3">CCUG 43111</strain>
    </source>
</reference>
<organism evidence="2 3">
    <name type="scientific">Massilia suwonensis</name>
    <dbReference type="NCBI Taxonomy" id="648895"/>
    <lineage>
        <taxon>Bacteria</taxon>
        <taxon>Pseudomonadati</taxon>
        <taxon>Pseudomonadota</taxon>
        <taxon>Betaproteobacteria</taxon>
        <taxon>Burkholderiales</taxon>
        <taxon>Oxalobacteraceae</taxon>
        <taxon>Telluria group</taxon>
        <taxon>Massilia</taxon>
    </lineage>
</organism>
<dbReference type="RefSeq" id="WP_379751166.1">
    <property type="nucleotide sequence ID" value="NZ_JBHSMR010000001.1"/>
</dbReference>
<sequence length="139" mass="14830">MKPIHRLTHSFLLSALALACASPALADIQPLSVFKERGGAFEPGTYACRQQYNQAGYTYKVVEFGSPTQYAWVSGGKKPGAMTYDSASGKIAFTSGPLGKGFEAHFGKRGDGAPVIILVDTDLAPKADAYDYCTRRTGS</sequence>